<keyword evidence="2" id="KW-1185">Reference proteome</keyword>
<evidence type="ECO:0000313" key="1">
    <source>
        <dbReference type="EMBL" id="MCI56573.1"/>
    </source>
</evidence>
<sequence length="73" mass="8137">MAESVLSHRGAAVLVWKETTETEPFRLMIDHLLVHRGNCMMQSMADHSSPNIIVFPTRINIMLTPAKDTSDGS</sequence>
<name>A0A392T650_9FABA</name>
<accession>A0A392T650</accession>
<dbReference type="EMBL" id="LXQA010514366">
    <property type="protein sequence ID" value="MCI56573.1"/>
    <property type="molecule type" value="Genomic_DNA"/>
</dbReference>
<evidence type="ECO:0000313" key="2">
    <source>
        <dbReference type="Proteomes" id="UP000265520"/>
    </source>
</evidence>
<reference evidence="1 2" key="1">
    <citation type="journal article" date="2018" name="Front. Plant Sci.">
        <title>Red Clover (Trifolium pratense) and Zigzag Clover (T. medium) - A Picture of Genomic Similarities and Differences.</title>
        <authorList>
            <person name="Dluhosova J."/>
            <person name="Istvanek J."/>
            <person name="Nedelnik J."/>
            <person name="Repkova J."/>
        </authorList>
    </citation>
    <scope>NUCLEOTIDE SEQUENCE [LARGE SCALE GENOMIC DNA]</scope>
    <source>
        <strain evidence="2">cv. 10/8</strain>
        <tissue evidence="1">Leaf</tissue>
    </source>
</reference>
<feature type="non-terminal residue" evidence="1">
    <location>
        <position position="73"/>
    </location>
</feature>
<proteinExistence type="predicted"/>
<dbReference type="Proteomes" id="UP000265520">
    <property type="component" value="Unassembled WGS sequence"/>
</dbReference>
<dbReference type="AlphaFoldDB" id="A0A392T650"/>
<protein>
    <submittedName>
        <fullName evidence="1">Uncharacterized protein</fullName>
    </submittedName>
</protein>
<organism evidence="1 2">
    <name type="scientific">Trifolium medium</name>
    <dbReference type="NCBI Taxonomy" id="97028"/>
    <lineage>
        <taxon>Eukaryota</taxon>
        <taxon>Viridiplantae</taxon>
        <taxon>Streptophyta</taxon>
        <taxon>Embryophyta</taxon>
        <taxon>Tracheophyta</taxon>
        <taxon>Spermatophyta</taxon>
        <taxon>Magnoliopsida</taxon>
        <taxon>eudicotyledons</taxon>
        <taxon>Gunneridae</taxon>
        <taxon>Pentapetalae</taxon>
        <taxon>rosids</taxon>
        <taxon>fabids</taxon>
        <taxon>Fabales</taxon>
        <taxon>Fabaceae</taxon>
        <taxon>Papilionoideae</taxon>
        <taxon>50 kb inversion clade</taxon>
        <taxon>NPAAA clade</taxon>
        <taxon>Hologalegina</taxon>
        <taxon>IRL clade</taxon>
        <taxon>Trifolieae</taxon>
        <taxon>Trifolium</taxon>
    </lineage>
</organism>
<comment type="caution">
    <text evidence="1">The sequence shown here is derived from an EMBL/GenBank/DDBJ whole genome shotgun (WGS) entry which is preliminary data.</text>
</comment>